<protein>
    <submittedName>
        <fullName evidence="4">Protein N-acetyltransferase, RimJ/RimL family</fullName>
    </submittedName>
</protein>
<dbReference type="InterPro" id="IPR000182">
    <property type="entry name" value="GNAT_dom"/>
</dbReference>
<proteinExistence type="predicted"/>
<keyword evidence="1 4" id="KW-0808">Transferase</keyword>
<reference evidence="5" key="1">
    <citation type="submission" date="2017-02" db="EMBL/GenBank/DDBJ databases">
        <authorList>
            <person name="Varghese N."/>
            <person name="Submissions S."/>
        </authorList>
    </citation>
    <scope>NUCLEOTIDE SEQUENCE [LARGE SCALE GENOMIC DNA]</scope>
    <source>
        <strain evidence="5">ATCC 700200</strain>
    </source>
</reference>
<dbReference type="GO" id="GO:0016747">
    <property type="term" value="F:acyltransferase activity, transferring groups other than amino-acyl groups"/>
    <property type="evidence" value="ECO:0007669"/>
    <property type="project" value="InterPro"/>
</dbReference>
<dbReference type="SUPFAM" id="SSF55729">
    <property type="entry name" value="Acyl-CoA N-acyltransferases (Nat)"/>
    <property type="match status" value="1"/>
</dbReference>
<dbReference type="Proteomes" id="UP000190774">
    <property type="component" value="Unassembled WGS sequence"/>
</dbReference>
<dbReference type="EMBL" id="FUYE01000001">
    <property type="protein sequence ID" value="SKA76593.1"/>
    <property type="molecule type" value="Genomic_DNA"/>
</dbReference>
<keyword evidence="2" id="KW-0012">Acyltransferase</keyword>
<feature type="domain" description="N-acetyltransferase" evidence="3">
    <location>
        <begin position="19"/>
        <end position="178"/>
    </location>
</feature>
<organism evidence="4 5">
    <name type="scientific">Prosthecobacter debontii</name>
    <dbReference type="NCBI Taxonomy" id="48467"/>
    <lineage>
        <taxon>Bacteria</taxon>
        <taxon>Pseudomonadati</taxon>
        <taxon>Verrucomicrobiota</taxon>
        <taxon>Verrucomicrobiia</taxon>
        <taxon>Verrucomicrobiales</taxon>
        <taxon>Verrucomicrobiaceae</taxon>
        <taxon>Prosthecobacter</taxon>
    </lineage>
</organism>
<gene>
    <name evidence="4" type="ORF">SAMN02745166_00205</name>
</gene>
<evidence type="ECO:0000259" key="3">
    <source>
        <dbReference type="PROSITE" id="PS51186"/>
    </source>
</evidence>
<dbReference type="PROSITE" id="PS51186">
    <property type="entry name" value="GNAT"/>
    <property type="match status" value="1"/>
</dbReference>
<evidence type="ECO:0000313" key="5">
    <source>
        <dbReference type="Proteomes" id="UP000190774"/>
    </source>
</evidence>
<dbReference type="Pfam" id="PF13302">
    <property type="entry name" value="Acetyltransf_3"/>
    <property type="match status" value="1"/>
</dbReference>
<name>A0A1T4WGZ4_9BACT</name>
<sequence>MSFDPQRELSFLLRDGTPLAVRSIRPEDRDFITEAFRRLSPESRYFRFWTRVRELNPRLIEELCSPDQKDHVAWVARHQTREDIPGVGGASFWRLKDDPTAAEVSFTVADEFQGLGVGTLLLALLWEHALTLGIQRLVGHVLHENITMRAWWDALGAMEQEAPRHWQTTLILDESLLENNHAGDHLRERLAQVRKSMNEEITLKD</sequence>
<dbReference type="Gene3D" id="3.40.630.30">
    <property type="match status" value="1"/>
</dbReference>
<accession>A0A1T4WGZ4</accession>
<evidence type="ECO:0000256" key="2">
    <source>
        <dbReference type="ARBA" id="ARBA00023315"/>
    </source>
</evidence>
<evidence type="ECO:0000313" key="4">
    <source>
        <dbReference type="EMBL" id="SKA76593.1"/>
    </source>
</evidence>
<dbReference type="InterPro" id="IPR050832">
    <property type="entry name" value="Bact_Acetyltransf"/>
</dbReference>
<dbReference type="RefSeq" id="WP_176159158.1">
    <property type="nucleotide sequence ID" value="NZ_FUYE01000001.1"/>
</dbReference>
<dbReference type="AlphaFoldDB" id="A0A1T4WGZ4"/>
<dbReference type="InterPro" id="IPR016181">
    <property type="entry name" value="Acyl_CoA_acyltransferase"/>
</dbReference>
<dbReference type="CDD" id="cd04301">
    <property type="entry name" value="NAT_SF"/>
    <property type="match status" value="1"/>
</dbReference>
<keyword evidence="5" id="KW-1185">Reference proteome</keyword>
<dbReference type="PANTHER" id="PTHR43877">
    <property type="entry name" value="AMINOALKYLPHOSPHONATE N-ACETYLTRANSFERASE-RELATED-RELATED"/>
    <property type="match status" value="1"/>
</dbReference>
<dbReference type="STRING" id="48467.SAMN02745166_00205"/>
<evidence type="ECO:0000256" key="1">
    <source>
        <dbReference type="ARBA" id="ARBA00022679"/>
    </source>
</evidence>